<dbReference type="InterPro" id="IPR010402">
    <property type="entry name" value="CCT_domain"/>
</dbReference>
<comment type="subcellular location">
    <subcellularLocation>
        <location evidence="1 8">Nucleus</location>
    </subcellularLocation>
</comment>
<dbReference type="InterPro" id="IPR049808">
    <property type="entry name" value="CONSTANS-like_Bbox1"/>
</dbReference>
<organism evidence="12 13">
    <name type="scientific">Zea mays</name>
    <name type="common">Maize</name>
    <dbReference type="NCBI Taxonomy" id="4577"/>
    <lineage>
        <taxon>Eukaryota</taxon>
        <taxon>Viridiplantae</taxon>
        <taxon>Streptophyta</taxon>
        <taxon>Embryophyta</taxon>
        <taxon>Tracheophyta</taxon>
        <taxon>Spermatophyta</taxon>
        <taxon>Magnoliopsida</taxon>
        <taxon>Liliopsida</taxon>
        <taxon>Poales</taxon>
        <taxon>Poaceae</taxon>
        <taxon>PACMAD clade</taxon>
        <taxon>Panicoideae</taxon>
        <taxon>Andropogonodae</taxon>
        <taxon>Andropogoneae</taxon>
        <taxon>Tripsacinae</taxon>
        <taxon>Zea</taxon>
    </lineage>
</organism>
<dbReference type="PROSITE" id="PS51017">
    <property type="entry name" value="CCT"/>
    <property type="match status" value="1"/>
</dbReference>
<gene>
    <name evidence="12" type="primary">COL7</name>
    <name evidence="12" type="ORF">Zm00014a_043267</name>
</gene>
<evidence type="ECO:0000256" key="2">
    <source>
        <dbReference type="ARBA" id="ARBA00010024"/>
    </source>
</evidence>
<feature type="domain" description="CCT" evidence="11">
    <location>
        <begin position="327"/>
        <end position="369"/>
    </location>
</feature>
<evidence type="ECO:0000256" key="5">
    <source>
        <dbReference type="ARBA" id="ARBA00022833"/>
    </source>
</evidence>
<evidence type="ECO:0000256" key="1">
    <source>
        <dbReference type="ARBA" id="ARBA00004123"/>
    </source>
</evidence>
<dbReference type="CDD" id="cd19821">
    <property type="entry name" value="Bbox1_BBX-like"/>
    <property type="match status" value="1"/>
</dbReference>
<evidence type="ECO:0000256" key="8">
    <source>
        <dbReference type="PROSITE-ProRule" id="PRU00357"/>
    </source>
</evidence>
<evidence type="ECO:0000259" key="11">
    <source>
        <dbReference type="PROSITE" id="PS51017"/>
    </source>
</evidence>
<evidence type="ECO:0000256" key="3">
    <source>
        <dbReference type="ARBA" id="ARBA00022723"/>
    </source>
</evidence>
<evidence type="ECO:0000256" key="6">
    <source>
        <dbReference type="ARBA" id="ARBA00023242"/>
    </source>
</evidence>
<dbReference type="InterPro" id="IPR052453">
    <property type="entry name" value="CONSTANS-like_ZF"/>
</dbReference>
<dbReference type="PANTHER" id="PTHR31874:SF57">
    <property type="entry name" value="CCT MOTIF FAMILY PROTEIN, EXPRESSED"/>
    <property type="match status" value="1"/>
</dbReference>
<dbReference type="PROSITE" id="PS50119">
    <property type="entry name" value="ZF_BBOX"/>
    <property type="match status" value="1"/>
</dbReference>
<feature type="compositionally biased region" description="Pro residues" evidence="9">
    <location>
        <begin position="373"/>
        <end position="382"/>
    </location>
</feature>
<accession>A0A3L6EP55</accession>
<dbReference type="EMBL" id="NCVQ01000006">
    <property type="protein sequence ID" value="PWZ21851.1"/>
    <property type="molecule type" value="Genomic_DNA"/>
</dbReference>
<evidence type="ECO:0000313" key="12">
    <source>
        <dbReference type="EMBL" id="PWZ21851.1"/>
    </source>
</evidence>
<dbReference type="Proteomes" id="UP000251960">
    <property type="component" value="Chromosome 5"/>
</dbReference>
<comment type="similarity">
    <text evidence="2">Belongs to the CONSTANS family.</text>
</comment>
<keyword evidence="4 7" id="KW-0863">Zinc-finger</keyword>
<dbReference type="Pfam" id="PF00643">
    <property type="entry name" value="zf-B_box"/>
    <property type="match status" value="1"/>
</dbReference>
<evidence type="ECO:0000256" key="4">
    <source>
        <dbReference type="ARBA" id="ARBA00022771"/>
    </source>
</evidence>
<feature type="region of interest" description="Disordered" evidence="9">
    <location>
        <begin position="361"/>
        <end position="396"/>
    </location>
</feature>
<feature type="compositionally biased region" description="Basic residues" evidence="9">
    <location>
        <begin position="82"/>
        <end position="91"/>
    </location>
</feature>
<dbReference type="InterPro" id="IPR000315">
    <property type="entry name" value="Znf_B-box"/>
</dbReference>
<evidence type="ECO:0000313" key="13">
    <source>
        <dbReference type="Proteomes" id="UP000251960"/>
    </source>
</evidence>
<comment type="caution">
    <text evidence="12">The sequence shown here is derived from an EMBL/GenBank/DDBJ whole genome shotgun (WGS) entry which is preliminary data.</text>
</comment>
<dbReference type="ExpressionAtlas" id="A0A3L6EP55">
    <property type="expression patterns" value="baseline and differential"/>
</dbReference>
<feature type="region of interest" description="Disordered" evidence="9">
    <location>
        <begin position="61"/>
        <end position="103"/>
    </location>
</feature>
<proteinExistence type="inferred from homology"/>
<dbReference type="AlphaFoldDB" id="A0A3L6EP55"/>
<dbReference type="GO" id="GO:0008270">
    <property type="term" value="F:zinc ion binding"/>
    <property type="evidence" value="ECO:0007669"/>
    <property type="project" value="UniProtKB-KW"/>
</dbReference>
<evidence type="ECO:0000256" key="7">
    <source>
        <dbReference type="PROSITE-ProRule" id="PRU00024"/>
    </source>
</evidence>
<dbReference type="GO" id="GO:0005634">
    <property type="term" value="C:nucleus"/>
    <property type="evidence" value="ECO:0007669"/>
    <property type="project" value="UniProtKB-SubCell"/>
</dbReference>
<keyword evidence="5" id="KW-0862">Zinc</keyword>
<reference evidence="12 13" key="1">
    <citation type="journal article" date="2018" name="Nat. Genet.">
        <title>Extensive intraspecific gene order and gene structural variations between Mo17 and other maize genomes.</title>
        <authorList>
            <person name="Sun S."/>
            <person name="Zhou Y."/>
            <person name="Chen J."/>
            <person name="Shi J."/>
            <person name="Zhao H."/>
            <person name="Zhao H."/>
            <person name="Song W."/>
            <person name="Zhang M."/>
            <person name="Cui Y."/>
            <person name="Dong X."/>
            <person name="Liu H."/>
            <person name="Ma X."/>
            <person name="Jiao Y."/>
            <person name="Wang B."/>
            <person name="Wei X."/>
            <person name="Stein J.C."/>
            <person name="Glaubitz J.C."/>
            <person name="Lu F."/>
            <person name="Yu G."/>
            <person name="Liang C."/>
            <person name="Fengler K."/>
            <person name="Li B."/>
            <person name="Rafalski A."/>
            <person name="Schnable P.S."/>
            <person name="Ware D.H."/>
            <person name="Buckler E.S."/>
            <person name="Lai J."/>
        </authorList>
    </citation>
    <scope>NUCLEOTIDE SEQUENCE [LARGE SCALE GENOMIC DNA]</scope>
    <source>
        <strain evidence="13">cv. Missouri 17</strain>
        <tissue evidence="12">Seedling</tissue>
    </source>
</reference>
<evidence type="ECO:0000259" key="10">
    <source>
        <dbReference type="PROSITE" id="PS50119"/>
    </source>
</evidence>
<keyword evidence="6 8" id="KW-0539">Nucleus</keyword>
<sequence>MTSAGAATGAALGARTARSCDGCMRRRARWHCPADDAFLCQTCDVSVHSANPLARRHHRVRLPSASCSSPPRDPDAPTWLHGLKRRPRTPRSKPGGSKSNKHEATPSFIAAAASSAAVPDLEAEESGSGILGGNDDHHGFLQDDDEDLLYRVPVFDPMLAEFYNPVADEGEQKPACSLLMPSLAETSPEFASGGSAEADGLSVSFHVPDMELASFAADMESLLMGVDDDGFDCLGFLDEEKPQVNADLDAIVAPAPEPEDKKRKRPEMILKLNYEGVIASWVRDGGSPWFHGERPHLDCHELWSDDFTTGSRELLGGAVTPVTGGEREARVSRYREKRRTRLFAKKIRYEVRKLNAEKRPRMKGRFVKRATLPPLPRPPPPQQQQQQKQLPRAPPHVGMVLPHLRYRTGACGFETICMHGSMHEATYVRDASMHLSRS</sequence>
<dbReference type="Pfam" id="PF06203">
    <property type="entry name" value="CCT"/>
    <property type="match status" value="1"/>
</dbReference>
<feature type="domain" description="B box-type" evidence="10">
    <location>
        <begin position="15"/>
        <end position="62"/>
    </location>
</feature>
<name>A0A3L6EP55_MAIZE</name>
<dbReference type="PANTHER" id="PTHR31874">
    <property type="entry name" value="CCT MOTIF FAMILY PROTEIN, EXPRESSED"/>
    <property type="match status" value="1"/>
</dbReference>
<dbReference type="SMART" id="SM00336">
    <property type="entry name" value="BBOX"/>
    <property type="match status" value="1"/>
</dbReference>
<evidence type="ECO:0000256" key="9">
    <source>
        <dbReference type="SAM" id="MobiDB-lite"/>
    </source>
</evidence>
<keyword evidence="3" id="KW-0479">Metal-binding</keyword>
<protein>
    <submittedName>
        <fullName evidence="12">Zinc finger protein CONSTANS-LIKE 7</fullName>
    </submittedName>
</protein>